<dbReference type="InterPro" id="IPR001328">
    <property type="entry name" value="Pept_tRNA_hydro"/>
</dbReference>
<proteinExistence type="inferred from homology"/>
<evidence type="ECO:0000256" key="6">
    <source>
        <dbReference type="HAMAP-Rule" id="MF_00083"/>
    </source>
</evidence>
<evidence type="ECO:0000256" key="2">
    <source>
        <dbReference type="ARBA" id="ARBA00022555"/>
    </source>
</evidence>
<feature type="binding site" evidence="6">
    <location>
        <position position="66"/>
    </location>
    <ligand>
        <name>tRNA</name>
        <dbReference type="ChEBI" id="CHEBI:17843"/>
    </ligand>
</feature>
<dbReference type="GO" id="GO:0006515">
    <property type="term" value="P:protein quality control for misfolded or incompletely synthesized proteins"/>
    <property type="evidence" value="ECO:0007669"/>
    <property type="project" value="UniProtKB-UniRule"/>
</dbReference>
<evidence type="ECO:0000313" key="8">
    <source>
        <dbReference type="Proteomes" id="UP000178747"/>
    </source>
</evidence>
<comment type="subunit">
    <text evidence="6">Monomer.</text>
</comment>
<reference evidence="7 8" key="1">
    <citation type="journal article" date="2016" name="Nat. Commun.">
        <title>Thousands of microbial genomes shed light on interconnected biogeochemical processes in an aquifer system.</title>
        <authorList>
            <person name="Anantharaman K."/>
            <person name="Brown C.T."/>
            <person name="Hug L.A."/>
            <person name="Sharon I."/>
            <person name="Castelle C.J."/>
            <person name="Probst A.J."/>
            <person name="Thomas B.C."/>
            <person name="Singh A."/>
            <person name="Wilkins M.J."/>
            <person name="Karaoz U."/>
            <person name="Brodie E.L."/>
            <person name="Williams K.H."/>
            <person name="Hubbard S.S."/>
            <person name="Banfield J.F."/>
        </authorList>
    </citation>
    <scope>NUCLEOTIDE SEQUENCE [LARGE SCALE GENOMIC DNA]</scope>
</reference>
<dbReference type="FunFam" id="3.40.50.1470:FF:000001">
    <property type="entry name" value="Peptidyl-tRNA hydrolase"/>
    <property type="match status" value="1"/>
</dbReference>
<dbReference type="Pfam" id="PF01195">
    <property type="entry name" value="Pept_tRNA_hydro"/>
    <property type="match status" value="1"/>
</dbReference>
<dbReference type="HAMAP" id="MF_00083">
    <property type="entry name" value="Pept_tRNA_hydro_bact"/>
    <property type="match status" value="1"/>
</dbReference>
<sequence length="186" mass="20989">MKLIVGLGNPGKKNQDTWHNAGFLALDEFKKNKDWPDFKISKKFKAEISEGSEIEEKIVLAKPQTFMNNSGESVKALVKFYKIEPKDIWIIHDDIDLPLGKIRVSQNSSAAGHKGVQSIIDQLGTQEFIRFRIGIQPESRGQLPTEDYVLQKIDKPDTIKQTIENIVSAFELALMNGVSEAMNEFN</sequence>
<dbReference type="NCBIfam" id="TIGR00447">
    <property type="entry name" value="pth"/>
    <property type="match status" value="1"/>
</dbReference>
<evidence type="ECO:0000256" key="3">
    <source>
        <dbReference type="ARBA" id="ARBA00022801"/>
    </source>
</evidence>
<dbReference type="GO" id="GO:0004045">
    <property type="term" value="F:peptidyl-tRNA hydrolase activity"/>
    <property type="evidence" value="ECO:0007669"/>
    <property type="project" value="UniProtKB-UniRule"/>
</dbReference>
<name>A0A1G1Y3C9_9BACT</name>
<comment type="function">
    <text evidence="6">Catalyzes the release of premature peptidyl moieties from peptidyl-tRNA molecules trapped in stalled 50S ribosomal subunits, and thus maintains levels of free tRNAs and 50S ribosomes.</text>
</comment>
<evidence type="ECO:0000256" key="1">
    <source>
        <dbReference type="ARBA" id="ARBA00013260"/>
    </source>
</evidence>
<evidence type="ECO:0000256" key="4">
    <source>
        <dbReference type="ARBA" id="ARBA00022884"/>
    </source>
</evidence>
<feature type="binding site" evidence="6">
    <location>
        <position position="68"/>
    </location>
    <ligand>
        <name>tRNA</name>
        <dbReference type="ChEBI" id="CHEBI:17843"/>
    </ligand>
</feature>
<dbReference type="EC" id="3.1.1.29" evidence="1 6"/>
<comment type="caution">
    <text evidence="6">Lacks conserved residue(s) required for the propagation of feature annotation.</text>
</comment>
<feature type="site" description="Discriminates between blocked and unblocked aminoacyl-tRNA" evidence="6">
    <location>
        <position position="9"/>
    </location>
</feature>
<comment type="caution">
    <text evidence="7">The sequence shown here is derived from an EMBL/GenBank/DDBJ whole genome shotgun (WGS) entry which is preliminary data.</text>
</comment>
<dbReference type="GO" id="GO:0072344">
    <property type="term" value="P:rescue of stalled ribosome"/>
    <property type="evidence" value="ECO:0007669"/>
    <property type="project" value="UniProtKB-UniRule"/>
</dbReference>
<gene>
    <name evidence="6" type="primary">pth</name>
    <name evidence="7" type="ORF">A3J62_01940</name>
</gene>
<organism evidence="7 8">
    <name type="scientific">Candidatus Buchananbacteria bacterium RIFCSPHIGHO2_02_FULL_38_8</name>
    <dbReference type="NCBI Taxonomy" id="1797538"/>
    <lineage>
        <taxon>Bacteria</taxon>
        <taxon>Candidatus Buchananiibacteriota</taxon>
    </lineage>
</organism>
<dbReference type="GO" id="GO:0000049">
    <property type="term" value="F:tRNA binding"/>
    <property type="evidence" value="ECO:0007669"/>
    <property type="project" value="UniProtKB-UniRule"/>
</dbReference>
<keyword evidence="6" id="KW-0963">Cytoplasm</keyword>
<dbReference type="InterPro" id="IPR036416">
    <property type="entry name" value="Pept_tRNA_hydro_sf"/>
</dbReference>
<comment type="function">
    <text evidence="6">Hydrolyzes ribosome-free peptidyl-tRNAs (with 1 or more amino acids incorporated), which drop off the ribosome during protein synthesis, or as a result of ribosome stalling.</text>
</comment>
<feature type="active site" description="Proton acceptor" evidence="6">
    <location>
        <position position="19"/>
    </location>
</feature>
<accession>A0A1G1Y3C9</accession>
<dbReference type="PANTHER" id="PTHR17224">
    <property type="entry name" value="PEPTIDYL-TRNA HYDROLASE"/>
    <property type="match status" value="1"/>
</dbReference>
<keyword evidence="3 6" id="KW-0378">Hydrolase</keyword>
<dbReference type="PANTHER" id="PTHR17224:SF1">
    <property type="entry name" value="PEPTIDYL-TRNA HYDROLASE"/>
    <property type="match status" value="1"/>
</dbReference>
<comment type="subcellular location">
    <subcellularLocation>
        <location evidence="6">Cytoplasm</location>
    </subcellularLocation>
</comment>
<dbReference type="CDD" id="cd00462">
    <property type="entry name" value="PTH"/>
    <property type="match status" value="1"/>
</dbReference>
<comment type="similarity">
    <text evidence="6">Belongs to the PTH family.</text>
</comment>
<dbReference type="GO" id="GO:0005737">
    <property type="term" value="C:cytoplasm"/>
    <property type="evidence" value="ECO:0007669"/>
    <property type="project" value="UniProtKB-SubCell"/>
</dbReference>
<dbReference type="EMBL" id="MHIH01000070">
    <property type="protein sequence ID" value="OGY46802.1"/>
    <property type="molecule type" value="Genomic_DNA"/>
</dbReference>
<keyword evidence="2 6" id="KW-0820">tRNA-binding</keyword>
<evidence type="ECO:0000313" key="7">
    <source>
        <dbReference type="EMBL" id="OGY46802.1"/>
    </source>
</evidence>
<protein>
    <recommendedName>
        <fullName evidence="5 6">Peptidyl-tRNA hydrolase</fullName>
        <shortName evidence="6">Pth</shortName>
        <ecNumber evidence="1 6">3.1.1.29</ecNumber>
    </recommendedName>
</protein>
<keyword evidence="4 6" id="KW-0694">RNA-binding</keyword>
<feature type="site" description="Stabilizes the basic form of H active site to accept a proton" evidence="6">
    <location>
        <position position="93"/>
    </location>
</feature>
<dbReference type="SUPFAM" id="SSF53178">
    <property type="entry name" value="Peptidyl-tRNA hydrolase-like"/>
    <property type="match status" value="1"/>
</dbReference>
<dbReference type="Proteomes" id="UP000178747">
    <property type="component" value="Unassembled WGS sequence"/>
</dbReference>
<comment type="catalytic activity">
    <reaction evidence="6">
        <text>an N-acyl-L-alpha-aminoacyl-tRNA + H2O = an N-acyl-L-amino acid + a tRNA + H(+)</text>
        <dbReference type="Rhea" id="RHEA:54448"/>
        <dbReference type="Rhea" id="RHEA-COMP:10123"/>
        <dbReference type="Rhea" id="RHEA-COMP:13883"/>
        <dbReference type="ChEBI" id="CHEBI:15377"/>
        <dbReference type="ChEBI" id="CHEBI:15378"/>
        <dbReference type="ChEBI" id="CHEBI:59874"/>
        <dbReference type="ChEBI" id="CHEBI:78442"/>
        <dbReference type="ChEBI" id="CHEBI:138191"/>
        <dbReference type="EC" id="3.1.1.29"/>
    </reaction>
</comment>
<dbReference type="AlphaFoldDB" id="A0A1G1Y3C9"/>
<evidence type="ECO:0000256" key="5">
    <source>
        <dbReference type="ARBA" id="ARBA00050038"/>
    </source>
</evidence>
<dbReference type="Gene3D" id="3.40.50.1470">
    <property type="entry name" value="Peptidyl-tRNA hydrolase"/>
    <property type="match status" value="1"/>
</dbReference>